<dbReference type="InterPro" id="IPR011539">
    <property type="entry name" value="RHD_DNA_bind_dom"/>
</dbReference>
<evidence type="ECO:0000313" key="2">
    <source>
        <dbReference type="EMBL" id="OXU28425.1"/>
    </source>
</evidence>
<reference evidence="2 3" key="1">
    <citation type="journal article" date="2017" name="Curr. Biol.">
        <title>The Evolution of Venom by Co-option of Single-Copy Genes.</title>
        <authorList>
            <person name="Martinson E.O."/>
            <person name="Mrinalini"/>
            <person name="Kelkar Y.D."/>
            <person name="Chang C.H."/>
            <person name="Werren J.H."/>
        </authorList>
    </citation>
    <scope>NUCLEOTIDE SEQUENCE [LARGE SCALE GENOMIC DNA]</scope>
    <source>
        <strain evidence="2 3">Alberta</strain>
        <tissue evidence="2">Whole body</tissue>
    </source>
</reference>
<dbReference type="Pfam" id="PF00554">
    <property type="entry name" value="RHD_DNA_bind"/>
    <property type="match status" value="1"/>
</dbReference>
<dbReference type="InterPro" id="IPR014756">
    <property type="entry name" value="Ig_E-set"/>
</dbReference>
<comment type="caution">
    <text evidence="2">The sequence shown here is derived from an EMBL/GenBank/DDBJ whole genome shotgun (WGS) entry which is preliminary data.</text>
</comment>
<dbReference type="GO" id="GO:0045087">
    <property type="term" value="P:innate immune response"/>
    <property type="evidence" value="ECO:0007669"/>
    <property type="project" value="TreeGrafter"/>
</dbReference>
<dbReference type="EMBL" id="NNAY01000433">
    <property type="protein sequence ID" value="OXU28425.1"/>
    <property type="molecule type" value="Genomic_DNA"/>
</dbReference>
<dbReference type="InterPro" id="IPR037059">
    <property type="entry name" value="RHD_DNA_bind_dom_sf"/>
</dbReference>
<dbReference type="AlphaFoldDB" id="A0A232FCM8"/>
<dbReference type="InterPro" id="IPR032397">
    <property type="entry name" value="RHD_dimer"/>
</dbReference>
<name>A0A232FCM8_9HYME</name>
<dbReference type="GO" id="GO:0000978">
    <property type="term" value="F:RNA polymerase II cis-regulatory region sequence-specific DNA binding"/>
    <property type="evidence" value="ECO:0007669"/>
    <property type="project" value="TreeGrafter"/>
</dbReference>
<proteinExistence type="predicted"/>
<dbReference type="Pfam" id="PF16179">
    <property type="entry name" value="RHD_dimer"/>
    <property type="match status" value="1"/>
</dbReference>
<dbReference type="InterPro" id="IPR008967">
    <property type="entry name" value="p53-like_TF_DNA-bd_sf"/>
</dbReference>
<keyword evidence="3" id="KW-1185">Reference proteome</keyword>
<feature type="domain" description="RHD" evidence="1">
    <location>
        <begin position="52"/>
        <end position="205"/>
    </location>
</feature>
<dbReference type="GO" id="GO:0038061">
    <property type="term" value="P:non-canonical NF-kappaB signal transduction"/>
    <property type="evidence" value="ECO:0007669"/>
    <property type="project" value="TreeGrafter"/>
</dbReference>
<dbReference type="InterPro" id="IPR000451">
    <property type="entry name" value="NFkB/Dor"/>
</dbReference>
<evidence type="ECO:0000313" key="3">
    <source>
        <dbReference type="Proteomes" id="UP000215335"/>
    </source>
</evidence>
<dbReference type="PANTHER" id="PTHR24169:SF25">
    <property type="entry name" value="DORSAL-RELATED IMMUNITY FACTOR DIF-RELATED"/>
    <property type="match status" value="1"/>
</dbReference>
<organism evidence="2 3">
    <name type="scientific">Trichomalopsis sarcophagae</name>
    <dbReference type="NCBI Taxonomy" id="543379"/>
    <lineage>
        <taxon>Eukaryota</taxon>
        <taxon>Metazoa</taxon>
        <taxon>Ecdysozoa</taxon>
        <taxon>Arthropoda</taxon>
        <taxon>Hexapoda</taxon>
        <taxon>Insecta</taxon>
        <taxon>Pterygota</taxon>
        <taxon>Neoptera</taxon>
        <taxon>Endopterygota</taxon>
        <taxon>Hymenoptera</taxon>
        <taxon>Apocrita</taxon>
        <taxon>Proctotrupomorpha</taxon>
        <taxon>Chalcidoidea</taxon>
        <taxon>Pteromalidae</taxon>
        <taxon>Pteromalinae</taxon>
        <taxon>Trichomalopsis</taxon>
    </lineage>
</organism>
<dbReference type="PROSITE" id="PS50254">
    <property type="entry name" value="REL_2"/>
    <property type="match status" value="1"/>
</dbReference>
<accession>A0A232FCM8</accession>
<sequence>MMLTEHEIINTVMEGDKTSSEAQLCKPKIKIIVQPSNSRFGYKDEKRASFIKGSEGNYPAIRIHNNRGPVTVIISCVTVDPPYKPHPCKVFNGNAVDNHGVCLFYVHRPKKEIHFKKLFVETLNEEDVFESLTERERKKVDPFKSKFHIEQRFLQTGFAHKDSPKDICLDSVRLCFQVTMHSFACGSIEVDPVVSDPIYNTCSTVLFRTINHVYNSNRLGLIKTEDKYIAKSNNHNSASVAGGLKICILCEKVPSNDIEVRFFHKDIKWEALGKFVGPSIFQKVAIIIETPEFRTDTLSPENINEPIEVNIQLKRPSNGHVSDPIPFQLLPLPEPDDYQSNETDNEQSLNRKKSYLTKASSISACKALQAKALKDNGELFNDFPCEPWELPPVQPVAPVTSSTNDFPCEPCELPPVQPVAPVTSSTKTTESSKLIPNISAAKLPSEELAAVINLYVEFLRESSASDSTGTPINFGKATTKQLYIFNIFGAEPCNTIEDVMELIEKDWNSIKTISNSTDKSVLPYKSQINVSTISLAEPRNSIEGVMELIDKDWNSSRTVSNPTDKSVLPYKPQTNVSTISLAEPCNSIENVTELIDKNGNSSRTISNPTDKSVLPYKPRTNVSTITLTSNEVVNINEPNSNTKSNMQQMADSVHTEVTQPIYDLDDLILSELILDLNFDIEDIHLET</sequence>
<dbReference type="GO" id="GO:0007249">
    <property type="term" value="P:canonical NF-kappaB signal transduction"/>
    <property type="evidence" value="ECO:0007669"/>
    <property type="project" value="TreeGrafter"/>
</dbReference>
<dbReference type="Gene3D" id="2.60.40.10">
    <property type="entry name" value="Immunoglobulins"/>
    <property type="match status" value="1"/>
</dbReference>
<dbReference type="GO" id="GO:0045944">
    <property type="term" value="P:positive regulation of transcription by RNA polymerase II"/>
    <property type="evidence" value="ECO:0007669"/>
    <property type="project" value="TreeGrafter"/>
</dbReference>
<evidence type="ECO:0000259" key="1">
    <source>
        <dbReference type="PROSITE" id="PS50254"/>
    </source>
</evidence>
<gene>
    <name evidence="2" type="ORF">TSAR_016361</name>
</gene>
<dbReference type="STRING" id="543379.A0A232FCM8"/>
<protein>
    <recommendedName>
        <fullName evidence="1">RHD domain-containing protein</fullName>
    </recommendedName>
</protein>
<dbReference type="PANTHER" id="PTHR24169">
    <property type="entry name" value="NUCLEAR FACTOR NF-KAPPA-B PROTEIN"/>
    <property type="match status" value="1"/>
</dbReference>
<dbReference type="Gene3D" id="2.60.40.340">
    <property type="entry name" value="Rel homology domain (RHD), DNA-binding domain"/>
    <property type="match status" value="1"/>
</dbReference>
<dbReference type="OrthoDB" id="7881762at2759"/>
<dbReference type="GO" id="GO:0005737">
    <property type="term" value="C:cytoplasm"/>
    <property type="evidence" value="ECO:0007669"/>
    <property type="project" value="InterPro"/>
</dbReference>
<dbReference type="Proteomes" id="UP000215335">
    <property type="component" value="Unassembled WGS sequence"/>
</dbReference>
<dbReference type="GO" id="GO:0000981">
    <property type="term" value="F:DNA-binding transcription factor activity, RNA polymerase II-specific"/>
    <property type="evidence" value="ECO:0007669"/>
    <property type="project" value="TreeGrafter"/>
</dbReference>
<dbReference type="SUPFAM" id="SSF49417">
    <property type="entry name" value="p53-like transcription factors"/>
    <property type="match status" value="1"/>
</dbReference>
<dbReference type="GO" id="GO:0034097">
    <property type="term" value="P:response to cytokine"/>
    <property type="evidence" value="ECO:0007669"/>
    <property type="project" value="TreeGrafter"/>
</dbReference>
<dbReference type="InterPro" id="IPR013783">
    <property type="entry name" value="Ig-like_fold"/>
</dbReference>
<dbReference type="GO" id="GO:0005634">
    <property type="term" value="C:nucleus"/>
    <property type="evidence" value="ECO:0007669"/>
    <property type="project" value="TreeGrafter"/>
</dbReference>
<dbReference type="GO" id="GO:0033554">
    <property type="term" value="P:cellular response to stress"/>
    <property type="evidence" value="ECO:0007669"/>
    <property type="project" value="TreeGrafter"/>
</dbReference>
<dbReference type="SUPFAM" id="SSF81296">
    <property type="entry name" value="E set domains"/>
    <property type="match status" value="1"/>
</dbReference>